<dbReference type="InterPro" id="IPR033738">
    <property type="entry name" value="AsnB_N"/>
</dbReference>
<dbReference type="Pfam" id="PF13537">
    <property type="entry name" value="GATase_7"/>
    <property type="match status" value="1"/>
</dbReference>
<evidence type="ECO:0000256" key="8">
    <source>
        <dbReference type="PIRSR" id="PIRSR001589-1"/>
    </source>
</evidence>
<comment type="catalytic activity">
    <reaction evidence="7">
        <text>L-aspartate + L-glutamine + ATP + H2O = L-asparagine + L-glutamate + AMP + diphosphate + H(+)</text>
        <dbReference type="Rhea" id="RHEA:12228"/>
        <dbReference type="ChEBI" id="CHEBI:15377"/>
        <dbReference type="ChEBI" id="CHEBI:15378"/>
        <dbReference type="ChEBI" id="CHEBI:29985"/>
        <dbReference type="ChEBI" id="CHEBI:29991"/>
        <dbReference type="ChEBI" id="CHEBI:30616"/>
        <dbReference type="ChEBI" id="CHEBI:33019"/>
        <dbReference type="ChEBI" id="CHEBI:58048"/>
        <dbReference type="ChEBI" id="CHEBI:58359"/>
        <dbReference type="ChEBI" id="CHEBI:456215"/>
        <dbReference type="EC" id="6.3.5.4"/>
    </reaction>
</comment>
<feature type="binding site" evidence="9">
    <location>
        <position position="101"/>
    </location>
    <ligand>
        <name>L-glutamine</name>
        <dbReference type="ChEBI" id="CHEBI:58359"/>
    </ligand>
</feature>
<dbReference type="STRING" id="1328313.DS2_12428"/>
<dbReference type="RefSeq" id="WP_035015130.1">
    <property type="nucleotide sequence ID" value="NZ_ARZY01000023.1"/>
</dbReference>
<organism evidence="11 12">
    <name type="scientific">Catenovulum agarivorans DS-2</name>
    <dbReference type="NCBI Taxonomy" id="1328313"/>
    <lineage>
        <taxon>Bacteria</taxon>
        <taxon>Pseudomonadati</taxon>
        <taxon>Pseudomonadota</taxon>
        <taxon>Gammaproteobacteria</taxon>
        <taxon>Alteromonadales</taxon>
        <taxon>Alteromonadaceae</taxon>
        <taxon>Catenovulum</taxon>
    </lineage>
</organism>
<dbReference type="Gene3D" id="3.40.50.620">
    <property type="entry name" value="HUPs"/>
    <property type="match status" value="1"/>
</dbReference>
<dbReference type="Proteomes" id="UP000019276">
    <property type="component" value="Unassembled WGS sequence"/>
</dbReference>
<dbReference type="InterPro" id="IPR051786">
    <property type="entry name" value="ASN_synthetase/amidase"/>
</dbReference>
<dbReference type="AlphaFoldDB" id="W7QNK0"/>
<dbReference type="SUPFAM" id="SSF52402">
    <property type="entry name" value="Adenine nucleotide alpha hydrolases-like"/>
    <property type="match status" value="1"/>
</dbReference>
<dbReference type="EMBL" id="ARZY01000023">
    <property type="protein sequence ID" value="EWH09488.1"/>
    <property type="molecule type" value="Genomic_DNA"/>
</dbReference>
<evidence type="ECO:0000313" key="12">
    <source>
        <dbReference type="Proteomes" id="UP000019276"/>
    </source>
</evidence>
<keyword evidence="5 9" id="KW-0067">ATP-binding</keyword>
<dbReference type="PROSITE" id="PS51278">
    <property type="entry name" value="GATASE_TYPE_2"/>
    <property type="match status" value="1"/>
</dbReference>
<dbReference type="CDD" id="cd00712">
    <property type="entry name" value="AsnB"/>
    <property type="match status" value="1"/>
</dbReference>
<dbReference type="CDD" id="cd01991">
    <property type="entry name" value="Asn_synthase_B_C"/>
    <property type="match status" value="1"/>
</dbReference>
<feature type="domain" description="Glutamine amidotransferase type-2" evidence="10">
    <location>
        <begin position="2"/>
        <end position="215"/>
    </location>
</feature>
<dbReference type="PANTHER" id="PTHR43284:SF1">
    <property type="entry name" value="ASPARAGINE SYNTHETASE"/>
    <property type="match status" value="1"/>
</dbReference>
<dbReference type="OrthoDB" id="9763290at2"/>
<accession>W7QNK0</accession>
<sequence>MCGITGIIDMQAGVSASEIDKFNYSLFHRGPDYQAVYLSPRKRAALGHCRLSILDMTTSSHQPFKSSDGRYILVFNGEIYNFIELKSELKLLGHEFFTTSDTEVLLHAYLEWGTDCLSKFNGMWAFAIWDDLEQSLFLSRDRFGVKSLYFQNIGCRFAFASEQKAFISLKHSVSIDPDNLNQIISFPEVIESQRFTIYRDVQKLLPGEYAFFKDGKLQIYKWWDTYSELKKLGRNNSGTEELQSIFHEACEIRTRSDAKVATALSGGIDSSVITSQIAKHSKPHHEMKAFIGSFDDLECDEFKWAEQVCKKNNISFVRVNIDQEDVINSFSENALCLEDINELPAIGQSKIYAAMREQGYKVSIEGHGGDELFGGYPRHINAYMAESIYNGNSISDLANGIISLSNTKPLRNNAYLKGNILQLSTDPQKLHMKGSSSKLYLRRFINSDKDPVKLKVAEVDDGEYLSEGLLFRKLYEDFHYLTLPYILRNYDRLSMKHGIEVRSPFLDYRFVLAAFRAPQSFKISEGKTKRFLRDGLIYLPEQIANRTDKSGFTPPMISWLKAGLAVEIQERLNDIKVRNSTTFDGVGLINTINELIKRNSYSKLLSHWPLINIALLESSH</sequence>
<evidence type="ECO:0000256" key="6">
    <source>
        <dbReference type="ARBA" id="ARBA00022962"/>
    </source>
</evidence>
<dbReference type="Pfam" id="PF00733">
    <property type="entry name" value="Asn_synthase"/>
    <property type="match status" value="1"/>
</dbReference>
<dbReference type="InterPro" id="IPR014729">
    <property type="entry name" value="Rossmann-like_a/b/a_fold"/>
</dbReference>
<name>W7QNK0_9ALTE</name>
<dbReference type="SUPFAM" id="SSF56235">
    <property type="entry name" value="N-terminal nucleophile aminohydrolases (Ntn hydrolases)"/>
    <property type="match status" value="1"/>
</dbReference>
<dbReference type="InterPro" id="IPR017932">
    <property type="entry name" value="GATase_2_dom"/>
</dbReference>
<dbReference type="InterPro" id="IPR001962">
    <property type="entry name" value="Asn_synthase"/>
</dbReference>
<evidence type="ECO:0000256" key="4">
    <source>
        <dbReference type="ARBA" id="ARBA00022741"/>
    </source>
</evidence>
<dbReference type="PANTHER" id="PTHR43284">
    <property type="entry name" value="ASPARAGINE SYNTHETASE (GLUTAMINE-HYDROLYZING)"/>
    <property type="match status" value="1"/>
</dbReference>
<evidence type="ECO:0000256" key="5">
    <source>
        <dbReference type="ARBA" id="ARBA00022840"/>
    </source>
</evidence>
<dbReference type="Gene3D" id="3.60.20.10">
    <property type="entry name" value="Glutamine Phosphoribosylpyrophosphate, subunit 1, domain 1"/>
    <property type="match status" value="1"/>
</dbReference>
<keyword evidence="6 8" id="KW-0315">Glutamine amidotransferase</keyword>
<dbReference type="PATRIC" id="fig|1328313.3.peg.2539"/>
<dbReference type="InterPro" id="IPR006426">
    <property type="entry name" value="Asn_synth_AEB"/>
</dbReference>
<keyword evidence="4 9" id="KW-0547">Nucleotide-binding</keyword>
<comment type="caution">
    <text evidence="11">The sequence shown here is derived from an EMBL/GenBank/DDBJ whole genome shotgun (WGS) entry which is preliminary data.</text>
</comment>
<keyword evidence="8" id="KW-0061">Asparagine biosynthesis</keyword>
<dbReference type="EC" id="6.3.5.4" evidence="3"/>
<gene>
    <name evidence="11" type="ORF">DS2_12428</name>
</gene>
<dbReference type="NCBIfam" id="TIGR01536">
    <property type="entry name" value="asn_synth_AEB"/>
    <property type="match status" value="1"/>
</dbReference>
<evidence type="ECO:0000313" key="11">
    <source>
        <dbReference type="EMBL" id="EWH09488.1"/>
    </source>
</evidence>
<comment type="pathway">
    <text evidence="1">Amino-acid biosynthesis; L-asparagine biosynthesis; L-asparagine from L-aspartate (L-Gln route): step 1/1.</text>
</comment>
<dbReference type="GO" id="GO:0006529">
    <property type="term" value="P:asparagine biosynthetic process"/>
    <property type="evidence" value="ECO:0007669"/>
    <property type="project" value="UniProtKB-KW"/>
</dbReference>
<evidence type="ECO:0000256" key="7">
    <source>
        <dbReference type="ARBA" id="ARBA00048741"/>
    </source>
</evidence>
<dbReference type="eggNOG" id="COG0367">
    <property type="taxonomic scope" value="Bacteria"/>
</dbReference>
<reference evidence="11 12" key="1">
    <citation type="journal article" date="2014" name="Genome Announc.">
        <title>Draft Genome Sequence of the Agar-Degrading Bacterium Catenovulum sp. Strain DS-2, Isolated from Intestines of Haliotis diversicolor.</title>
        <authorList>
            <person name="Shan D."/>
            <person name="Li X."/>
            <person name="Gu Z."/>
            <person name="Wei G."/>
            <person name="Gao Z."/>
            <person name="Shao Z."/>
        </authorList>
    </citation>
    <scope>NUCLEOTIDE SEQUENCE [LARGE SCALE GENOMIC DNA]</scope>
    <source>
        <strain evidence="11 12">DS-2</strain>
    </source>
</reference>
<evidence type="ECO:0000256" key="9">
    <source>
        <dbReference type="PIRSR" id="PIRSR001589-2"/>
    </source>
</evidence>
<dbReference type="GO" id="GO:0005524">
    <property type="term" value="F:ATP binding"/>
    <property type="evidence" value="ECO:0007669"/>
    <property type="project" value="UniProtKB-KW"/>
</dbReference>
<evidence type="ECO:0000259" key="10">
    <source>
        <dbReference type="PROSITE" id="PS51278"/>
    </source>
</evidence>
<evidence type="ECO:0000256" key="2">
    <source>
        <dbReference type="ARBA" id="ARBA00005752"/>
    </source>
</evidence>
<protein>
    <recommendedName>
        <fullName evidence="3">asparagine synthase (glutamine-hydrolyzing)</fullName>
        <ecNumber evidence="3">6.3.5.4</ecNumber>
    </recommendedName>
</protein>
<feature type="active site" description="For GATase activity" evidence="8">
    <location>
        <position position="2"/>
    </location>
</feature>
<dbReference type="GO" id="GO:0004066">
    <property type="term" value="F:asparagine synthase (glutamine-hydrolyzing) activity"/>
    <property type="evidence" value="ECO:0007669"/>
    <property type="project" value="UniProtKB-EC"/>
</dbReference>
<keyword evidence="8" id="KW-0028">Amino-acid biosynthesis</keyword>
<keyword evidence="12" id="KW-1185">Reference proteome</keyword>
<proteinExistence type="inferred from homology"/>
<comment type="similarity">
    <text evidence="2">Belongs to the asparagine synthetase family.</text>
</comment>
<dbReference type="GO" id="GO:0005829">
    <property type="term" value="C:cytosol"/>
    <property type="evidence" value="ECO:0007669"/>
    <property type="project" value="TreeGrafter"/>
</dbReference>
<dbReference type="PIRSF" id="PIRSF001589">
    <property type="entry name" value="Asn_synthetase_glu-h"/>
    <property type="match status" value="1"/>
</dbReference>
<evidence type="ECO:0000256" key="3">
    <source>
        <dbReference type="ARBA" id="ARBA00012737"/>
    </source>
</evidence>
<dbReference type="InterPro" id="IPR029055">
    <property type="entry name" value="Ntn_hydrolases_N"/>
</dbReference>
<evidence type="ECO:0000256" key="1">
    <source>
        <dbReference type="ARBA" id="ARBA00005187"/>
    </source>
</evidence>